<dbReference type="AlphaFoldDB" id="A0A6D2IJJ2"/>
<feature type="domain" description="FBD" evidence="1">
    <location>
        <begin position="316"/>
        <end position="392"/>
    </location>
</feature>
<dbReference type="SUPFAM" id="SSF52047">
    <property type="entry name" value="RNI-like"/>
    <property type="match status" value="1"/>
</dbReference>
<proteinExistence type="predicted"/>
<dbReference type="OrthoDB" id="1060789at2759"/>
<dbReference type="EMBL" id="CACVBM020001052">
    <property type="protein sequence ID" value="CAA7026791.1"/>
    <property type="molecule type" value="Genomic_DNA"/>
</dbReference>
<evidence type="ECO:0000259" key="1">
    <source>
        <dbReference type="SMART" id="SM00579"/>
    </source>
</evidence>
<dbReference type="InterPro" id="IPR032675">
    <property type="entry name" value="LRR_dom_sf"/>
</dbReference>
<evidence type="ECO:0000313" key="3">
    <source>
        <dbReference type="Proteomes" id="UP000467841"/>
    </source>
</evidence>
<dbReference type="Proteomes" id="UP000467841">
    <property type="component" value="Unassembled WGS sequence"/>
</dbReference>
<evidence type="ECO:0000313" key="2">
    <source>
        <dbReference type="EMBL" id="CAA7026791.1"/>
    </source>
</evidence>
<dbReference type="PANTHER" id="PTHR31900:SF34">
    <property type="entry name" value="EMB|CAB62440.1-RELATED"/>
    <property type="match status" value="1"/>
</dbReference>
<comment type="caution">
    <text evidence="2">The sequence shown here is derived from an EMBL/GenBank/DDBJ whole genome shotgun (WGS) entry which is preliminary data.</text>
</comment>
<keyword evidence="3" id="KW-1185">Reference proteome</keyword>
<dbReference type="Gene3D" id="3.80.10.10">
    <property type="entry name" value="Ribonuclease Inhibitor"/>
    <property type="match status" value="1"/>
</dbReference>
<dbReference type="InterPro" id="IPR055411">
    <property type="entry name" value="LRR_FXL15/At3g58940/PEG3-like"/>
</dbReference>
<reference evidence="2" key="1">
    <citation type="submission" date="2020-01" db="EMBL/GenBank/DDBJ databases">
        <authorList>
            <person name="Mishra B."/>
        </authorList>
    </citation>
    <scope>NUCLEOTIDE SEQUENCE [LARGE SCALE GENOMIC DNA]</scope>
</reference>
<organism evidence="2 3">
    <name type="scientific">Microthlaspi erraticum</name>
    <dbReference type="NCBI Taxonomy" id="1685480"/>
    <lineage>
        <taxon>Eukaryota</taxon>
        <taxon>Viridiplantae</taxon>
        <taxon>Streptophyta</taxon>
        <taxon>Embryophyta</taxon>
        <taxon>Tracheophyta</taxon>
        <taxon>Spermatophyta</taxon>
        <taxon>Magnoliopsida</taxon>
        <taxon>eudicotyledons</taxon>
        <taxon>Gunneridae</taxon>
        <taxon>Pentapetalae</taxon>
        <taxon>rosids</taxon>
        <taxon>malvids</taxon>
        <taxon>Brassicales</taxon>
        <taxon>Brassicaceae</taxon>
        <taxon>Coluteocarpeae</taxon>
        <taxon>Microthlaspi</taxon>
    </lineage>
</organism>
<protein>
    <recommendedName>
        <fullName evidence="1">FBD domain-containing protein</fullName>
    </recommendedName>
</protein>
<dbReference type="InterPro" id="IPR050232">
    <property type="entry name" value="FBL13/AtMIF1-like"/>
</dbReference>
<dbReference type="Pfam" id="PF24758">
    <property type="entry name" value="LRR_At5g56370"/>
    <property type="match status" value="1"/>
</dbReference>
<sequence length="395" mass="44752">MVPNIKFDSGSHKSDQHGSFSEIVCRTLLSSNSPVLDSFSLVDISESEVSKDLESWIGIAFARHVRKLVLKLRIDYQVQDLITFPSVFCGCNNTLEILELKYKYLFVLDFPCRVGLKSLKKLDLRYVGFEGGEECVCNLLGGCPSLEDLVVYRKGNYDAKTFTIAVPSLRRLTIKDSFQGTRNGGYVIKAPCLKYLKIKGVGSIDTRFGSFSFIGGHCSLGGQGIDESEWYGFCLIENAPQLVEAKIIGVIDIHVHNENIMESLTSAQRLSLDFSPLKVCDEISYHFFRHIGMTKQKKISTAGECEWEQHPKRVPECLLSHLETLVWTRYAWDREDDKQVATYILENARRLKKATFYTEPIQPNIKSEEREMLLNELANVARASNSCHLMFESSD</sequence>
<dbReference type="Pfam" id="PF08387">
    <property type="entry name" value="FBD"/>
    <property type="match status" value="1"/>
</dbReference>
<dbReference type="SMART" id="SM00579">
    <property type="entry name" value="FBD"/>
    <property type="match status" value="1"/>
</dbReference>
<dbReference type="PANTHER" id="PTHR31900">
    <property type="entry name" value="F-BOX/RNI SUPERFAMILY PROTEIN-RELATED"/>
    <property type="match status" value="1"/>
</dbReference>
<name>A0A6D2IJJ2_9BRAS</name>
<gene>
    <name evidence="2" type="ORF">MERR_LOCUS14026</name>
</gene>
<dbReference type="InterPro" id="IPR006566">
    <property type="entry name" value="FBD"/>
</dbReference>
<accession>A0A6D2IJJ2</accession>